<protein>
    <submittedName>
        <fullName evidence="1">Uncharacterized protein</fullName>
    </submittedName>
</protein>
<dbReference type="EMBL" id="BAABGY010000006">
    <property type="protein sequence ID" value="GAA4325178.1"/>
    <property type="molecule type" value="Genomic_DNA"/>
</dbReference>
<reference evidence="2" key="1">
    <citation type="journal article" date="2019" name="Int. J. Syst. Evol. Microbiol.">
        <title>The Global Catalogue of Microorganisms (GCM) 10K type strain sequencing project: providing services to taxonomists for standard genome sequencing and annotation.</title>
        <authorList>
            <consortium name="The Broad Institute Genomics Platform"/>
            <consortium name="The Broad Institute Genome Sequencing Center for Infectious Disease"/>
            <person name="Wu L."/>
            <person name="Ma J."/>
        </authorList>
    </citation>
    <scope>NUCLEOTIDE SEQUENCE [LARGE SCALE GENOMIC DNA]</scope>
    <source>
        <strain evidence="2">JCM 17919</strain>
    </source>
</reference>
<gene>
    <name evidence="1" type="ORF">GCM10023184_12950</name>
</gene>
<evidence type="ECO:0000313" key="1">
    <source>
        <dbReference type="EMBL" id="GAA4325178.1"/>
    </source>
</evidence>
<evidence type="ECO:0000313" key="2">
    <source>
        <dbReference type="Proteomes" id="UP001501725"/>
    </source>
</evidence>
<keyword evidence="2" id="KW-1185">Reference proteome</keyword>
<proteinExistence type="predicted"/>
<sequence>MNSECCGILREGITVESLTPDLPTPVVDPVVCAKPYDANRHKEPVRKEYFLLAITVY</sequence>
<accession>A0ABP8GIS9</accession>
<name>A0ABP8GIS9_9BACT</name>
<dbReference type="Proteomes" id="UP001501725">
    <property type="component" value="Unassembled WGS sequence"/>
</dbReference>
<comment type="caution">
    <text evidence="1">The sequence shown here is derived from an EMBL/GenBank/DDBJ whole genome shotgun (WGS) entry which is preliminary data.</text>
</comment>
<organism evidence="1 2">
    <name type="scientific">Flaviaesturariibacter amylovorans</name>
    <dbReference type="NCBI Taxonomy" id="1084520"/>
    <lineage>
        <taxon>Bacteria</taxon>
        <taxon>Pseudomonadati</taxon>
        <taxon>Bacteroidota</taxon>
        <taxon>Chitinophagia</taxon>
        <taxon>Chitinophagales</taxon>
        <taxon>Chitinophagaceae</taxon>
        <taxon>Flaviaestuariibacter</taxon>
    </lineage>
</organism>